<dbReference type="EMBL" id="OOIL02000450">
    <property type="protein sequence ID" value="VFQ64938.1"/>
    <property type="molecule type" value="Genomic_DNA"/>
</dbReference>
<dbReference type="InterPro" id="IPR008554">
    <property type="entry name" value="Glutaredoxin-like"/>
</dbReference>
<dbReference type="PANTHER" id="PTHR33558">
    <property type="entry name" value="GLUTAREDOXIN-LIKE PROTEIN C5ORF63 HOMOLOG"/>
    <property type="match status" value="1"/>
</dbReference>
<organism evidence="2 3">
    <name type="scientific">Cuscuta campestris</name>
    <dbReference type="NCBI Taxonomy" id="132261"/>
    <lineage>
        <taxon>Eukaryota</taxon>
        <taxon>Viridiplantae</taxon>
        <taxon>Streptophyta</taxon>
        <taxon>Embryophyta</taxon>
        <taxon>Tracheophyta</taxon>
        <taxon>Spermatophyta</taxon>
        <taxon>Magnoliopsida</taxon>
        <taxon>eudicotyledons</taxon>
        <taxon>Gunneridae</taxon>
        <taxon>Pentapetalae</taxon>
        <taxon>asterids</taxon>
        <taxon>lamiids</taxon>
        <taxon>Solanales</taxon>
        <taxon>Convolvulaceae</taxon>
        <taxon>Cuscuteae</taxon>
        <taxon>Cuscuta</taxon>
        <taxon>Cuscuta subgen. Grammica</taxon>
        <taxon>Cuscuta sect. Cleistogrammica</taxon>
    </lineage>
</organism>
<gene>
    <name evidence="2" type="ORF">CCAM_LOCUS6714</name>
</gene>
<evidence type="ECO:0000313" key="2">
    <source>
        <dbReference type="EMBL" id="VFQ64938.1"/>
    </source>
</evidence>
<proteinExistence type="inferred from homology"/>
<sequence>MVVAIASAAVRAGAIGQAAASSASRSAFLSFDRRRKWSPRVSSFSSSSSSSPRKLIMYSKPGCCLCDGLKEKIHAAISLSESAFDLEVRDITTNSQWEKAYQFEIPVLAKLRPDGTEEVLPRLSPRLGVELILKKITVALGE</sequence>
<keyword evidence="1" id="KW-0813">Transport</keyword>
<dbReference type="OrthoDB" id="2016230at2759"/>
<comment type="similarity">
    <text evidence="1">Belongs to the glutaredoxin family.</text>
</comment>
<reference evidence="2 3" key="1">
    <citation type="submission" date="2018-04" db="EMBL/GenBank/DDBJ databases">
        <authorList>
            <person name="Vogel A."/>
        </authorList>
    </citation>
    <scope>NUCLEOTIDE SEQUENCE [LARGE SCALE GENOMIC DNA]</scope>
</reference>
<accession>A0A484KJA9</accession>
<dbReference type="Proteomes" id="UP000595140">
    <property type="component" value="Unassembled WGS sequence"/>
</dbReference>
<dbReference type="PANTHER" id="PTHR33558:SF1">
    <property type="entry name" value="GLUTAREDOXIN-LIKE PROTEIN C5ORF63 HOMOLOG"/>
    <property type="match status" value="1"/>
</dbReference>
<dbReference type="AlphaFoldDB" id="A0A484KJA9"/>
<evidence type="ECO:0000256" key="1">
    <source>
        <dbReference type="RuleBase" id="RU363082"/>
    </source>
</evidence>
<protein>
    <recommendedName>
        <fullName evidence="1">Glutaredoxin-like protein</fullName>
    </recommendedName>
</protein>
<dbReference type="Gene3D" id="3.40.30.10">
    <property type="entry name" value="Glutaredoxin"/>
    <property type="match status" value="1"/>
</dbReference>
<dbReference type="Pfam" id="PF05768">
    <property type="entry name" value="Glrx-like"/>
    <property type="match status" value="1"/>
</dbReference>
<dbReference type="InterPro" id="IPR052565">
    <property type="entry name" value="Glutaredoxin-like_YDR286C"/>
</dbReference>
<evidence type="ECO:0000313" key="3">
    <source>
        <dbReference type="Proteomes" id="UP000595140"/>
    </source>
</evidence>
<keyword evidence="1" id="KW-0249">Electron transport</keyword>
<keyword evidence="3" id="KW-1185">Reference proteome</keyword>
<dbReference type="SUPFAM" id="SSF52833">
    <property type="entry name" value="Thioredoxin-like"/>
    <property type="match status" value="1"/>
</dbReference>
<name>A0A484KJA9_9ASTE</name>
<dbReference type="InterPro" id="IPR036249">
    <property type="entry name" value="Thioredoxin-like_sf"/>
</dbReference>